<dbReference type="InterPro" id="IPR013785">
    <property type="entry name" value="Aldolase_TIM"/>
</dbReference>
<evidence type="ECO:0000256" key="2">
    <source>
        <dbReference type="ARBA" id="ARBA00004688"/>
    </source>
</evidence>
<organism evidence="11 12">
    <name type="scientific">Francisella uliginis</name>
    <dbReference type="NCBI Taxonomy" id="573570"/>
    <lineage>
        <taxon>Bacteria</taxon>
        <taxon>Pseudomonadati</taxon>
        <taxon>Pseudomonadota</taxon>
        <taxon>Gammaproteobacteria</taxon>
        <taxon>Thiotrichales</taxon>
        <taxon>Francisellaceae</taxon>
        <taxon>Francisella</taxon>
    </lineage>
</organism>
<dbReference type="EMBL" id="CP016796">
    <property type="protein sequence ID" value="API86909.1"/>
    <property type="molecule type" value="Genomic_DNA"/>
</dbReference>
<evidence type="ECO:0000256" key="9">
    <source>
        <dbReference type="SAM" id="MobiDB-lite"/>
    </source>
</evidence>
<keyword evidence="12" id="KW-1185">Reference proteome</keyword>
<dbReference type="Pfam" id="PF00793">
    <property type="entry name" value="DAHP_synth_1"/>
    <property type="match status" value="1"/>
</dbReference>
<keyword evidence="6 8" id="KW-0057">Aromatic amino acid biosynthesis</keyword>
<dbReference type="AlphaFoldDB" id="A0A1L4BST9"/>
<dbReference type="FunFam" id="3.20.20.70:FF:000005">
    <property type="entry name" value="Phospho-2-dehydro-3-deoxyheptonate aldolase"/>
    <property type="match status" value="1"/>
</dbReference>
<dbReference type="RefSeq" id="WP_072712471.1">
    <property type="nucleotide sequence ID" value="NZ_CP016796.1"/>
</dbReference>
<dbReference type="GO" id="GO:0042802">
    <property type="term" value="F:identical protein binding"/>
    <property type="evidence" value="ECO:0007669"/>
    <property type="project" value="UniProtKB-ARBA"/>
</dbReference>
<proteinExistence type="inferred from homology"/>
<name>A0A1L4BST9_9GAMM</name>
<comment type="pathway">
    <text evidence="2 8">Metabolic intermediate biosynthesis; chorismate biosynthesis; chorismate from D-erythrose 4-phosphate and phosphoenolpyruvate: step 1/7.</text>
</comment>
<reference evidence="11 12" key="1">
    <citation type="journal article" date="2016" name="Appl. Environ. Microbiol.">
        <title>Whole genome relationships among Francisella bacteria of diverse origin define new species and provide specific regions for detection.</title>
        <authorList>
            <person name="Challacombe J.F."/>
            <person name="Petersen J.M."/>
            <person name="Gallegos-Graves V."/>
            <person name="Hodge D."/>
            <person name="Pillai S."/>
            <person name="Kuske C.R."/>
        </authorList>
    </citation>
    <scope>NUCLEOTIDE SEQUENCE [LARGE SCALE GENOMIC DNA]</scope>
    <source>
        <strain evidence="12">TX07-7310</strain>
    </source>
</reference>
<comment type="function">
    <text evidence="1 8">Stereospecific condensation of phosphoenolpyruvate (PEP) and D-erythrose-4-phosphate (E4P) giving rise to 3-deoxy-D-arabino-heptulosonate-7-phosphate (DAHP).</text>
</comment>
<keyword evidence="5 8" id="KW-0808">Transferase</keyword>
<feature type="region of interest" description="Disordered" evidence="9">
    <location>
        <begin position="350"/>
        <end position="370"/>
    </location>
</feature>
<dbReference type="GO" id="GO:0005737">
    <property type="term" value="C:cytoplasm"/>
    <property type="evidence" value="ECO:0007669"/>
    <property type="project" value="TreeGrafter"/>
</dbReference>
<evidence type="ECO:0000256" key="8">
    <source>
        <dbReference type="PIRNR" id="PIRNR001361"/>
    </source>
</evidence>
<feature type="domain" description="DAHP synthetase I/KDSA" evidence="10">
    <location>
        <begin position="47"/>
        <end position="341"/>
    </location>
</feature>
<dbReference type="NCBIfam" id="NF009395">
    <property type="entry name" value="PRK12755.1"/>
    <property type="match status" value="1"/>
</dbReference>
<dbReference type="PANTHER" id="PTHR21225:SF12">
    <property type="entry name" value="PHOSPHO-2-DEHYDRO-3-DEOXYHEPTONATE ALDOLASE, TYROSINE-INHIBITED"/>
    <property type="match status" value="1"/>
</dbReference>
<dbReference type="Proteomes" id="UP000184222">
    <property type="component" value="Chromosome"/>
</dbReference>
<dbReference type="EC" id="2.5.1.54" evidence="8"/>
<evidence type="ECO:0000256" key="6">
    <source>
        <dbReference type="ARBA" id="ARBA00023141"/>
    </source>
</evidence>
<dbReference type="KEGG" id="frx:F7310_05855"/>
<dbReference type="NCBIfam" id="TIGR00034">
    <property type="entry name" value="aroFGH"/>
    <property type="match status" value="1"/>
</dbReference>
<comment type="catalytic activity">
    <reaction evidence="7 8">
        <text>D-erythrose 4-phosphate + phosphoenolpyruvate + H2O = 7-phospho-2-dehydro-3-deoxy-D-arabino-heptonate + phosphate</text>
        <dbReference type="Rhea" id="RHEA:14717"/>
        <dbReference type="ChEBI" id="CHEBI:15377"/>
        <dbReference type="ChEBI" id="CHEBI:16897"/>
        <dbReference type="ChEBI" id="CHEBI:43474"/>
        <dbReference type="ChEBI" id="CHEBI:58394"/>
        <dbReference type="ChEBI" id="CHEBI:58702"/>
        <dbReference type="EC" id="2.5.1.54"/>
    </reaction>
</comment>
<evidence type="ECO:0000256" key="4">
    <source>
        <dbReference type="ARBA" id="ARBA00022605"/>
    </source>
</evidence>
<dbReference type="UniPathway" id="UPA00053">
    <property type="reaction ID" value="UER00084"/>
</dbReference>
<dbReference type="InterPro" id="IPR006218">
    <property type="entry name" value="DAHP1/KDSA"/>
</dbReference>
<comment type="similarity">
    <text evidence="3 8">Belongs to the class-I DAHP synthase family.</text>
</comment>
<dbReference type="PANTHER" id="PTHR21225">
    <property type="entry name" value="PHOSPHO-2-DEHYDRO-3-DEOXYHEPTONATE ALDOLASE DAHP SYNTHETASE"/>
    <property type="match status" value="1"/>
</dbReference>
<evidence type="ECO:0000256" key="5">
    <source>
        <dbReference type="ARBA" id="ARBA00022679"/>
    </source>
</evidence>
<dbReference type="OrthoDB" id="9807331at2"/>
<evidence type="ECO:0000256" key="3">
    <source>
        <dbReference type="ARBA" id="ARBA00007985"/>
    </source>
</evidence>
<gene>
    <name evidence="11" type="ORF">F7310_05855</name>
</gene>
<evidence type="ECO:0000313" key="12">
    <source>
        <dbReference type="Proteomes" id="UP000184222"/>
    </source>
</evidence>
<evidence type="ECO:0000256" key="1">
    <source>
        <dbReference type="ARBA" id="ARBA00003726"/>
    </source>
</evidence>
<dbReference type="STRING" id="573570.F7310_05855"/>
<dbReference type="Gene3D" id="3.20.20.70">
    <property type="entry name" value="Aldolase class I"/>
    <property type="match status" value="1"/>
</dbReference>
<protein>
    <recommendedName>
        <fullName evidence="8">Phospho-2-dehydro-3-deoxyheptonate aldolase</fullName>
        <ecNumber evidence="8">2.5.1.54</ecNumber>
    </recommendedName>
</protein>
<dbReference type="GO" id="GO:0008652">
    <property type="term" value="P:amino acid biosynthetic process"/>
    <property type="evidence" value="ECO:0007669"/>
    <property type="project" value="UniProtKB-KW"/>
</dbReference>
<dbReference type="NCBIfam" id="NF009396">
    <property type="entry name" value="PRK12756.1"/>
    <property type="match status" value="1"/>
</dbReference>
<dbReference type="GO" id="GO:0003849">
    <property type="term" value="F:3-deoxy-7-phosphoheptulonate synthase activity"/>
    <property type="evidence" value="ECO:0007669"/>
    <property type="project" value="UniProtKB-EC"/>
</dbReference>
<dbReference type="InterPro" id="IPR006219">
    <property type="entry name" value="DAHP_synth_1"/>
</dbReference>
<dbReference type="PIRSF" id="PIRSF001361">
    <property type="entry name" value="DAHP_synthase"/>
    <property type="match status" value="1"/>
</dbReference>
<sequence length="370" mass="40839">MIGDKNFDKVSNVNIKKEKVLIPAEVLIQDIPLLKTSFETVKKSRKEIADIIHGRDDRVAVIVGPCSIHDTEAAIEYAHKLKEQVKKFQKDILIIMRVYFEKPRTTIGWKGLVNDPDLDNSYNINKGLKLARTLLSDVTNMGLPCATEFLDVITPQYFAELITWGAIGARTVESQVHRELASGLSAPIGFKNATNGDVQVAVDAIKSATYPHHFLSTTKSGSTAIFSTKGNQNGHVILRGGASGPNFSKEDVDSCVAKLKKADLDTKVMIDCSHGNSQKDHTKQISVLADICEQIKAGDDVFGVMIESNLVAGNQDINKKPLTYGQSVTDKCVDFDDTIKMLEMLSQAVQQRRKSQEKESDKEESQFSLL</sequence>
<accession>A0A1L4BST9</accession>
<evidence type="ECO:0000256" key="7">
    <source>
        <dbReference type="ARBA" id="ARBA00047508"/>
    </source>
</evidence>
<dbReference type="GO" id="GO:0009073">
    <property type="term" value="P:aromatic amino acid family biosynthetic process"/>
    <property type="evidence" value="ECO:0007669"/>
    <property type="project" value="UniProtKB-KW"/>
</dbReference>
<dbReference type="SUPFAM" id="SSF51569">
    <property type="entry name" value="Aldolase"/>
    <property type="match status" value="1"/>
</dbReference>
<evidence type="ECO:0000313" key="11">
    <source>
        <dbReference type="EMBL" id="API86909.1"/>
    </source>
</evidence>
<dbReference type="GO" id="GO:0009423">
    <property type="term" value="P:chorismate biosynthetic process"/>
    <property type="evidence" value="ECO:0007669"/>
    <property type="project" value="UniProtKB-UniPathway"/>
</dbReference>
<keyword evidence="4 8" id="KW-0028">Amino-acid biosynthesis</keyword>
<feature type="compositionally biased region" description="Basic and acidic residues" evidence="9">
    <location>
        <begin position="354"/>
        <end position="370"/>
    </location>
</feature>
<evidence type="ECO:0000259" key="10">
    <source>
        <dbReference type="Pfam" id="PF00793"/>
    </source>
</evidence>